<accession>A0A1J5TFQ4</accession>
<dbReference type="AlphaFoldDB" id="A0A1J5TFQ4"/>
<protein>
    <submittedName>
        <fullName evidence="2">Putative major pilin subunit</fullName>
    </submittedName>
</protein>
<keyword evidence="1" id="KW-1133">Transmembrane helix</keyword>
<dbReference type="EMBL" id="MLJW01000001">
    <property type="protein sequence ID" value="OIR19810.1"/>
    <property type="molecule type" value="Genomic_DNA"/>
</dbReference>
<keyword evidence="1" id="KW-0812">Transmembrane</keyword>
<dbReference type="Gene3D" id="3.30.700.10">
    <property type="entry name" value="Glycoprotein, Type 4 Pilin"/>
    <property type="match status" value="1"/>
</dbReference>
<organism evidence="2">
    <name type="scientific">mine drainage metagenome</name>
    <dbReference type="NCBI Taxonomy" id="410659"/>
    <lineage>
        <taxon>unclassified sequences</taxon>
        <taxon>metagenomes</taxon>
        <taxon>ecological metagenomes</taxon>
    </lineage>
</organism>
<comment type="caution">
    <text evidence="2">The sequence shown here is derived from an EMBL/GenBank/DDBJ whole genome shotgun (WGS) entry which is preliminary data.</text>
</comment>
<dbReference type="InterPro" id="IPR045584">
    <property type="entry name" value="Pilin-like"/>
</dbReference>
<dbReference type="SUPFAM" id="SSF54523">
    <property type="entry name" value="Pili subunits"/>
    <property type="match status" value="1"/>
</dbReference>
<evidence type="ECO:0000313" key="2">
    <source>
        <dbReference type="EMBL" id="OIR19810.1"/>
    </source>
</evidence>
<proteinExistence type="predicted"/>
<feature type="transmembrane region" description="Helical" evidence="1">
    <location>
        <begin position="12"/>
        <end position="38"/>
    </location>
</feature>
<keyword evidence="1" id="KW-0472">Membrane</keyword>
<name>A0A1J5TFQ4_9ZZZZ</name>
<dbReference type="NCBIfam" id="TIGR02532">
    <property type="entry name" value="IV_pilin_GFxxxE"/>
    <property type="match status" value="1"/>
</dbReference>
<dbReference type="InterPro" id="IPR012902">
    <property type="entry name" value="N_methyl_site"/>
</dbReference>
<reference evidence="2" key="1">
    <citation type="submission" date="2016-10" db="EMBL/GenBank/DDBJ databases">
        <title>Sequence of Gallionella enrichment culture.</title>
        <authorList>
            <person name="Poehlein A."/>
            <person name="Muehling M."/>
            <person name="Daniel R."/>
        </authorList>
    </citation>
    <scope>NUCLEOTIDE SEQUENCE</scope>
</reference>
<evidence type="ECO:0000256" key="1">
    <source>
        <dbReference type="SAM" id="Phobius"/>
    </source>
</evidence>
<gene>
    <name evidence="2" type="ORF">GALL_06940</name>
</gene>
<dbReference type="Pfam" id="PF07963">
    <property type="entry name" value="N_methyl"/>
    <property type="match status" value="1"/>
</dbReference>
<sequence>MHRANKQLGFTLTELMVVVAVMAVLSGIAFPALGSLFAGNDLNTAQENIIEALKKARGMAVSHSTFATVTINAATRTVQLSMSDGSLPTEVIAVRQNVNIAADATLMFGAQGTVTPQAGTTLITLSSPGYSSLPQRRIDISPTGVVTATR</sequence>